<dbReference type="InterPro" id="IPR036236">
    <property type="entry name" value="Znf_C2H2_sf"/>
</dbReference>
<dbReference type="SMART" id="SM00451">
    <property type="entry name" value="ZnF_U1"/>
    <property type="match status" value="1"/>
</dbReference>
<dbReference type="Pfam" id="PF00642">
    <property type="entry name" value="zf-CCCH"/>
    <property type="match status" value="1"/>
</dbReference>
<dbReference type="AlphaFoldDB" id="A0A1S8X137"/>
<feature type="compositionally biased region" description="Basic and acidic residues" evidence="6">
    <location>
        <begin position="228"/>
        <end position="238"/>
    </location>
</feature>
<dbReference type="SUPFAM" id="SSF57667">
    <property type="entry name" value="beta-beta-alpha zinc fingers"/>
    <property type="match status" value="1"/>
</dbReference>
<dbReference type="InterPro" id="IPR000571">
    <property type="entry name" value="Znf_CCCH"/>
</dbReference>
<keyword evidence="2 5" id="KW-0863">Zinc-finger</keyword>
<dbReference type="InterPro" id="IPR012677">
    <property type="entry name" value="Nucleotide-bd_a/b_plait_sf"/>
</dbReference>
<dbReference type="Gene3D" id="3.30.70.330">
    <property type="match status" value="1"/>
</dbReference>
<feature type="non-terminal residue" evidence="9">
    <location>
        <position position="429"/>
    </location>
</feature>
<evidence type="ECO:0000256" key="1">
    <source>
        <dbReference type="ARBA" id="ARBA00022723"/>
    </source>
</evidence>
<keyword evidence="3 5" id="KW-0862">Zinc</keyword>
<dbReference type="InterPro" id="IPR035979">
    <property type="entry name" value="RBD_domain_sf"/>
</dbReference>
<keyword evidence="1 5" id="KW-0479">Metal-binding</keyword>
<evidence type="ECO:0000256" key="3">
    <source>
        <dbReference type="ARBA" id="ARBA00022833"/>
    </source>
</evidence>
<gene>
    <name evidence="9" type="ORF">X801_03771</name>
</gene>
<dbReference type="GO" id="GO:0005689">
    <property type="term" value="C:U12-type spliceosomal complex"/>
    <property type="evidence" value="ECO:0007669"/>
    <property type="project" value="TreeGrafter"/>
</dbReference>
<keyword evidence="10" id="KW-1185">Reference proteome</keyword>
<accession>A0A1S8X137</accession>
<dbReference type="Pfam" id="PF06220">
    <property type="entry name" value="zf-U1"/>
    <property type="match status" value="1"/>
</dbReference>
<feature type="compositionally biased region" description="Gly residues" evidence="6">
    <location>
        <begin position="125"/>
        <end position="138"/>
    </location>
</feature>
<feature type="domain" description="C3H1-type" evidence="8">
    <location>
        <begin position="326"/>
        <end position="354"/>
    </location>
</feature>
<dbReference type="InterPro" id="IPR003604">
    <property type="entry name" value="Matrin/U1-like-C_Znf_C2H2"/>
</dbReference>
<feature type="non-terminal residue" evidence="9">
    <location>
        <position position="1"/>
    </location>
</feature>
<dbReference type="PANTHER" id="PTHR16465:SF0">
    <property type="entry name" value="ZINC FINGER MATRIN-TYPE PROTEIN 5"/>
    <property type="match status" value="1"/>
</dbReference>
<dbReference type="EMBL" id="KV892695">
    <property type="protein sequence ID" value="OON20351.1"/>
    <property type="molecule type" value="Genomic_DNA"/>
</dbReference>
<evidence type="ECO:0000256" key="2">
    <source>
        <dbReference type="ARBA" id="ARBA00022771"/>
    </source>
</evidence>
<organism evidence="9 10">
    <name type="scientific">Opisthorchis viverrini</name>
    <name type="common">Southeast Asian liver fluke</name>
    <dbReference type="NCBI Taxonomy" id="6198"/>
    <lineage>
        <taxon>Eukaryota</taxon>
        <taxon>Metazoa</taxon>
        <taxon>Spiralia</taxon>
        <taxon>Lophotrochozoa</taxon>
        <taxon>Platyhelminthes</taxon>
        <taxon>Trematoda</taxon>
        <taxon>Digenea</taxon>
        <taxon>Opisthorchiida</taxon>
        <taxon>Opisthorchiata</taxon>
        <taxon>Opisthorchiidae</taxon>
        <taxon>Opisthorchis</taxon>
    </lineage>
</organism>
<evidence type="ECO:0000313" key="9">
    <source>
        <dbReference type="EMBL" id="OON20351.1"/>
    </source>
</evidence>
<feature type="region of interest" description="Disordered" evidence="6">
    <location>
        <begin position="99"/>
        <end position="259"/>
    </location>
</feature>
<dbReference type="InterPro" id="IPR013085">
    <property type="entry name" value="U1-CZ_Znf_C2H2"/>
</dbReference>
<sequence>TDESAASDAPVVCDPEIVSILYLWATCHRIPSKPISTIYFLIARLVANCTNISVQMVSVRLVRDRDTDAFKGYAYVDFEDETSFQTALKTDGSIVEGFRLRVNPAQEKRGSRGGPRGGPPRAMGNGYGRGGGGGGAYQGRGNQDNWSSRGRPNMGPGGGRFTERGPRGGGGGMGGRGGPQRQSYHPPGLARDPIVNDRPDTGDLNSNSSGEERPRLKLKPRTVPLNQTDDRHLSERSKAIFGTGRPREPSPLREEAPTTSSYMGKRFYCDYCDKSFPDNATNRRAHLNGVQHQQARRLHFDRYLGRCPGVFETTFGTAPQEKLVLERAKKPCIGFARTGECNYGVLCKYSHMTPEMLHQLEQQAKEKASDVLRLSYLSSEQNIEALLQKLESVVLKRRMERERFGSTSESHSLVLPVGFENADLPPSLL</sequence>
<dbReference type="PROSITE" id="PS50103">
    <property type="entry name" value="ZF_C3H1"/>
    <property type="match status" value="1"/>
</dbReference>
<evidence type="ECO:0000256" key="6">
    <source>
        <dbReference type="SAM" id="MobiDB-lite"/>
    </source>
</evidence>
<proteinExistence type="predicted"/>
<feature type="compositionally biased region" description="Basic and acidic residues" evidence="6">
    <location>
        <begin position="245"/>
        <end position="256"/>
    </location>
</feature>
<evidence type="ECO:0000259" key="7">
    <source>
        <dbReference type="PROSITE" id="PS50102"/>
    </source>
</evidence>
<dbReference type="Gene3D" id="3.30.160.60">
    <property type="entry name" value="Classic Zinc Finger"/>
    <property type="match status" value="1"/>
</dbReference>
<dbReference type="GO" id="GO:0008270">
    <property type="term" value="F:zinc ion binding"/>
    <property type="evidence" value="ECO:0007669"/>
    <property type="project" value="UniProtKB-KW"/>
</dbReference>
<evidence type="ECO:0008006" key="11">
    <source>
        <dbReference type="Google" id="ProtNLM"/>
    </source>
</evidence>
<dbReference type="SUPFAM" id="SSF54928">
    <property type="entry name" value="RNA-binding domain, RBD"/>
    <property type="match status" value="1"/>
</dbReference>
<name>A0A1S8X137_OPIVI</name>
<feature type="domain" description="RRM" evidence="7">
    <location>
        <begin position="55"/>
        <end position="107"/>
    </location>
</feature>
<evidence type="ECO:0000256" key="4">
    <source>
        <dbReference type="PROSITE-ProRule" id="PRU00176"/>
    </source>
</evidence>
<keyword evidence="4" id="KW-0694">RNA-binding</keyword>
<dbReference type="Pfam" id="PF00076">
    <property type="entry name" value="RRM_1"/>
    <property type="match status" value="1"/>
</dbReference>
<feature type="compositionally biased region" description="Gly residues" evidence="6">
    <location>
        <begin position="167"/>
        <end position="178"/>
    </location>
</feature>
<feature type="compositionally biased region" description="Low complexity" evidence="6">
    <location>
        <begin position="139"/>
        <end position="154"/>
    </location>
</feature>
<feature type="zinc finger region" description="C3H1-type" evidence="5">
    <location>
        <begin position="326"/>
        <end position="354"/>
    </location>
</feature>
<dbReference type="InterPro" id="IPR000504">
    <property type="entry name" value="RRM_dom"/>
</dbReference>
<evidence type="ECO:0000256" key="5">
    <source>
        <dbReference type="PROSITE-ProRule" id="PRU00723"/>
    </source>
</evidence>
<evidence type="ECO:0000313" key="10">
    <source>
        <dbReference type="Proteomes" id="UP000243686"/>
    </source>
</evidence>
<protein>
    <recommendedName>
        <fullName evidence="11">C3H1-type domain-containing protein</fullName>
    </recommendedName>
</protein>
<reference evidence="9 10" key="1">
    <citation type="submission" date="2015-03" db="EMBL/GenBank/DDBJ databases">
        <title>Draft genome of the nematode, Opisthorchis viverrini.</title>
        <authorList>
            <person name="Mitreva M."/>
        </authorList>
    </citation>
    <scope>NUCLEOTIDE SEQUENCE [LARGE SCALE GENOMIC DNA]</scope>
    <source>
        <strain evidence="9">Khon Kaen</strain>
    </source>
</reference>
<dbReference type="PANTHER" id="PTHR16465">
    <property type="entry name" value="NUCLEASE-RELATED"/>
    <property type="match status" value="1"/>
</dbReference>
<dbReference type="GO" id="GO:0003723">
    <property type="term" value="F:RNA binding"/>
    <property type="evidence" value="ECO:0007669"/>
    <property type="project" value="UniProtKB-UniRule"/>
</dbReference>
<evidence type="ECO:0000259" key="8">
    <source>
        <dbReference type="PROSITE" id="PS50103"/>
    </source>
</evidence>
<dbReference type="PROSITE" id="PS50102">
    <property type="entry name" value="RRM"/>
    <property type="match status" value="1"/>
</dbReference>
<dbReference type="Proteomes" id="UP000243686">
    <property type="component" value="Unassembled WGS sequence"/>
</dbReference>